<dbReference type="Pfam" id="PF00786">
    <property type="entry name" value="PBD"/>
    <property type="match status" value="1"/>
</dbReference>
<dbReference type="GO" id="GO:0003779">
    <property type="term" value="F:actin binding"/>
    <property type="evidence" value="ECO:0007669"/>
    <property type="project" value="InterPro"/>
</dbReference>
<dbReference type="InterPro" id="IPR011026">
    <property type="entry name" value="WAS_C"/>
</dbReference>
<dbReference type="InterPro" id="IPR000095">
    <property type="entry name" value="CRIB_dom"/>
</dbReference>
<accession>A0A803SMY7</accession>
<evidence type="ECO:0000256" key="5">
    <source>
        <dbReference type="SAM" id="MobiDB-lite"/>
    </source>
</evidence>
<keyword evidence="2" id="KW-0963">Cytoplasm</keyword>
<reference evidence="8 9" key="1">
    <citation type="submission" date="2009-12" db="EMBL/GenBank/DDBJ databases">
        <title>The Genome Sequence of Anolis carolinensis (Green Anole Lizard).</title>
        <authorList>
            <consortium name="The Genome Sequencing Platform"/>
            <person name="Di Palma F."/>
            <person name="Alfoldi J."/>
            <person name="Heiman D."/>
            <person name="Young S."/>
            <person name="Grabherr M."/>
            <person name="Johnson J."/>
            <person name="Lander E.S."/>
            <person name="Lindblad-Toh K."/>
        </authorList>
    </citation>
    <scope>NUCLEOTIDE SEQUENCE [LARGE SCALE GENOMIC DNA]</scope>
    <source>
        <strain evidence="8 9">JBL SC #1</strain>
    </source>
</reference>
<dbReference type="InterPro" id="IPR036936">
    <property type="entry name" value="CRIB_dom_sf"/>
</dbReference>
<dbReference type="InParanoid" id="A0A803SMY7"/>
<keyword evidence="3" id="KW-0597">Phosphoprotein</keyword>
<proteinExistence type="predicted"/>
<dbReference type="PROSITE" id="PS50108">
    <property type="entry name" value="CRIB"/>
    <property type="match status" value="1"/>
</dbReference>
<dbReference type="GO" id="GO:0005856">
    <property type="term" value="C:cytoskeleton"/>
    <property type="evidence" value="ECO:0007669"/>
    <property type="project" value="UniProtKB-SubCell"/>
</dbReference>
<dbReference type="RefSeq" id="XP_008103373.1">
    <property type="nucleotide sequence ID" value="XM_008105166.3"/>
</dbReference>
<gene>
    <name evidence="8" type="primary">LOC103277938</name>
</gene>
<dbReference type="SUPFAM" id="SSF47912">
    <property type="entry name" value="Wiscott-Aldrich syndrome protein, WASP, C-terminal domain"/>
    <property type="match status" value="2"/>
</dbReference>
<evidence type="ECO:0008006" key="10">
    <source>
        <dbReference type="Google" id="ProtNLM"/>
    </source>
</evidence>
<dbReference type="Ensembl" id="ENSACAT00000053608.1">
    <property type="protein sequence ID" value="ENSACAP00000024327.1"/>
    <property type="gene ID" value="ENSACAG00000039641.1"/>
</dbReference>
<dbReference type="AlphaFoldDB" id="A0A803SMY7"/>
<reference evidence="8" key="3">
    <citation type="submission" date="2025-09" db="UniProtKB">
        <authorList>
            <consortium name="Ensembl"/>
        </authorList>
    </citation>
    <scope>IDENTIFICATION</scope>
</reference>
<keyword evidence="4" id="KW-0206">Cytoskeleton</keyword>
<dbReference type="KEGG" id="acs:103277938"/>
<evidence type="ECO:0000256" key="4">
    <source>
        <dbReference type="ARBA" id="ARBA00023212"/>
    </source>
</evidence>
<comment type="subcellular location">
    <subcellularLocation>
        <location evidence="1">Cytoplasm</location>
        <location evidence="1">Cytoskeleton</location>
    </subcellularLocation>
</comment>
<protein>
    <recommendedName>
        <fullName evidence="10">CRIB domain-containing protein</fullName>
    </recommendedName>
</protein>
<evidence type="ECO:0000256" key="1">
    <source>
        <dbReference type="ARBA" id="ARBA00004245"/>
    </source>
</evidence>
<organism evidence="8 9">
    <name type="scientific">Anolis carolinensis</name>
    <name type="common">Green anole</name>
    <name type="synonym">American chameleon</name>
    <dbReference type="NCBI Taxonomy" id="28377"/>
    <lineage>
        <taxon>Eukaryota</taxon>
        <taxon>Metazoa</taxon>
        <taxon>Chordata</taxon>
        <taxon>Craniata</taxon>
        <taxon>Vertebrata</taxon>
        <taxon>Euteleostomi</taxon>
        <taxon>Lepidosauria</taxon>
        <taxon>Squamata</taxon>
        <taxon>Bifurcata</taxon>
        <taxon>Unidentata</taxon>
        <taxon>Episquamata</taxon>
        <taxon>Toxicofera</taxon>
        <taxon>Iguania</taxon>
        <taxon>Dactyloidae</taxon>
        <taxon>Anolis</taxon>
    </lineage>
</organism>
<keyword evidence="9" id="KW-1185">Reference proteome</keyword>
<dbReference type="InterPro" id="IPR003124">
    <property type="entry name" value="WH2_dom"/>
</dbReference>
<dbReference type="GO" id="GO:0007015">
    <property type="term" value="P:actin filament organization"/>
    <property type="evidence" value="ECO:0007669"/>
    <property type="project" value="InterPro"/>
</dbReference>
<dbReference type="GeneTree" id="ENSGT00970000193473"/>
<evidence type="ECO:0000256" key="3">
    <source>
        <dbReference type="ARBA" id="ARBA00022553"/>
    </source>
</evidence>
<feature type="domain" description="WH2" evidence="7">
    <location>
        <begin position="235"/>
        <end position="252"/>
    </location>
</feature>
<evidence type="ECO:0000313" key="9">
    <source>
        <dbReference type="Proteomes" id="UP000001646"/>
    </source>
</evidence>
<dbReference type="OrthoDB" id="8963340at2759"/>
<dbReference type="PROSITE" id="PS51082">
    <property type="entry name" value="WH2"/>
    <property type="match status" value="1"/>
</dbReference>
<dbReference type="GeneID" id="103277938"/>
<sequence length="297" mass="33286">MALFRSVLALAPVSEVSCPLPKSHPNSSFPDCRASPSSFCFSQTLYKRQKQKPRRNKLSKNFIGQPLNFKHLCHIEWSPKTGFDTNLHPELKMIFAQAGITQAHLQNKRTSKKIFETIEKRGGIEAVLEEARTKGLLTKSVDHPSLYSIMPSAPDTTSSTENELEYQTPRMVEFQGDIPAVSSTILKNDNLHSAVTPPAPSMPCFQRPSPQNLIRDLKEVQMKRAKSDRPLTPFSQDVLLSQIRKGAQLKTVTQNPTALSDEGIIAELQDIIEKRHKAIHGSDTEESDLDNGEEWDD</sequence>
<feature type="compositionally biased region" description="Acidic residues" evidence="5">
    <location>
        <begin position="284"/>
        <end position="297"/>
    </location>
</feature>
<dbReference type="Gene3D" id="3.90.810.10">
    <property type="entry name" value="CRIB domain"/>
    <property type="match status" value="2"/>
</dbReference>
<feature type="domain" description="CRIB" evidence="6">
    <location>
        <begin position="63"/>
        <end position="76"/>
    </location>
</feature>
<name>A0A803SMY7_ANOCA</name>
<evidence type="ECO:0000259" key="6">
    <source>
        <dbReference type="PROSITE" id="PS50108"/>
    </source>
</evidence>
<feature type="region of interest" description="Disordered" evidence="5">
    <location>
        <begin position="277"/>
        <end position="297"/>
    </location>
</feature>
<evidence type="ECO:0000259" key="7">
    <source>
        <dbReference type="PROSITE" id="PS51082"/>
    </source>
</evidence>
<reference evidence="8" key="2">
    <citation type="submission" date="2025-08" db="UniProtKB">
        <authorList>
            <consortium name="Ensembl"/>
        </authorList>
    </citation>
    <scope>IDENTIFICATION</scope>
</reference>
<evidence type="ECO:0000313" key="8">
    <source>
        <dbReference type="Ensembl" id="ENSACAP00000024327.1"/>
    </source>
</evidence>
<dbReference type="Proteomes" id="UP000001646">
    <property type="component" value="Chromosome 2"/>
</dbReference>
<evidence type="ECO:0000256" key="2">
    <source>
        <dbReference type="ARBA" id="ARBA00022490"/>
    </source>
</evidence>